<proteinExistence type="predicted"/>
<dbReference type="RefSeq" id="WP_168721449.1">
    <property type="nucleotide sequence ID" value="NZ_JAAXPN010000001.1"/>
</dbReference>
<keyword evidence="2" id="KW-1185">Reference proteome</keyword>
<sequence length="403" mass="46269">MQVEGSELFHALCLLIEDSNKQSIRGIRNYNPDQLQDVLVCIRNLKENQTDDFFNEDALRRFILNLWEDHYTGVESVTDMAAILEDRITNRKYSVYDVFLPISGVVITKNLKVGALEFMTSDEWRQNFAKLCKQFDIKETEKEFFDDSLQVPVIKIQVSAFYLKEAITIAISSAQVIVNYLTVKTGNIRKSSYLFQVNTITEIQHLYALAIGHYDGYHRVDQPQKQLLPYKDFVKTITQTDSLLKSLKLISKKIANRTPLTKSEVNLRTALDKQATAYLDMDNQQKITLLIAGMEALLEQPPREVREGIGNQLVHGIVMLLEKHQTHAELEDLNTIEENINELYNIRSRILHGDNVYVFKSGLQILDRYLTAIIDEVADNFNKFNTDEGVASAVKVLRDTKKD</sequence>
<dbReference type="AlphaFoldDB" id="A0A7X6N1S3"/>
<name>A0A7X6N1S3_9LACO</name>
<evidence type="ECO:0000313" key="2">
    <source>
        <dbReference type="Proteomes" id="UP000549765"/>
    </source>
</evidence>
<reference evidence="1 2" key="1">
    <citation type="submission" date="2020-04" db="EMBL/GenBank/DDBJ databases">
        <title>MicrobeNet Type strains.</title>
        <authorList>
            <person name="Nicholson A.C."/>
        </authorList>
    </citation>
    <scope>NUCLEOTIDE SEQUENCE [LARGE SCALE GENOMIC DNA]</scope>
    <source>
        <strain evidence="1 2">CCUG 61472</strain>
    </source>
</reference>
<evidence type="ECO:0008006" key="3">
    <source>
        <dbReference type="Google" id="ProtNLM"/>
    </source>
</evidence>
<evidence type="ECO:0000313" key="1">
    <source>
        <dbReference type="EMBL" id="NKZ23664.1"/>
    </source>
</evidence>
<protein>
    <recommendedName>
        <fullName evidence="3">Apea-like HEPN domain-containing protein</fullName>
    </recommendedName>
</protein>
<gene>
    <name evidence="1" type="ORF">HF964_02425</name>
</gene>
<comment type="caution">
    <text evidence="1">The sequence shown here is derived from an EMBL/GenBank/DDBJ whole genome shotgun (WGS) entry which is preliminary data.</text>
</comment>
<dbReference type="Proteomes" id="UP000549765">
    <property type="component" value="Unassembled WGS sequence"/>
</dbReference>
<dbReference type="EMBL" id="JAAXPN010000001">
    <property type="protein sequence ID" value="NKZ23664.1"/>
    <property type="molecule type" value="Genomic_DNA"/>
</dbReference>
<accession>A0A7X6N1S3</accession>
<organism evidence="1 2">
    <name type="scientific">Periweissella fabalis</name>
    <dbReference type="NCBI Taxonomy" id="1070421"/>
    <lineage>
        <taxon>Bacteria</taxon>
        <taxon>Bacillati</taxon>
        <taxon>Bacillota</taxon>
        <taxon>Bacilli</taxon>
        <taxon>Lactobacillales</taxon>
        <taxon>Lactobacillaceae</taxon>
        <taxon>Periweissella</taxon>
    </lineage>
</organism>